<comment type="caution">
    <text evidence="2">The sequence shown here is derived from an EMBL/GenBank/DDBJ whole genome shotgun (WGS) entry which is preliminary data.</text>
</comment>
<name>A0A4Y3WJP3_NITWI</name>
<keyword evidence="1" id="KW-0732">Signal</keyword>
<feature type="chain" id="PRO_5021312891" description="Secreted protein" evidence="1">
    <location>
        <begin position="28"/>
        <end position="83"/>
    </location>
</feature>
<organism evidence="2 3">
    <name type="scientific">Nitrobacter winogradskyi</name>
    <name type="common">Nitrobacter agilis</name>
    <dbReference type="NCBI Taxonomy" id="913"/>
    <lineage>
        <taxon>Bacteria</taxon>
        <taxon>Pseudomonadati</taxon>
        <taxon>Pseudomonadota</taxon>
        <taxon>Alphaproteobacteria</taxon>
        <taxon>Hyphomicrobiales</taxon>
        <taxon>Nitrobacteraceae</taxon>
        <taxon>Nitrobacter</taxon>
    </lineage>
</organism>
<accession>A0A4Y3WJP3</accession>
<dbReference type="Proteomes" id="UP000318825">
    <property type="component" value="Unassembled WGS sequence"/>
</dbReference>
<evidence type="ECO:0000256" key="1">
    <source>
        <dbReference type="SAM" id="SignalP"/>
    </source>
</evidence>
<evidence type="ECO:0000313" key="2">
    <source>
        <dbReference type="EMBL" id="GEC17566.1"/>
    </source>
</evidence>
<protein>
    <recommendedName>
        <fullName evidence="4">Secreted protein</fullName>
    </recommendedName>
</protein>
<dbReference type="EMBL" id="BJNF01000119">
    <property type="protein sequence ID" value="GEC17566.1"/>
    <property type="molecule type" value="Genomic_DNA"/>
</dbReference>
<dbReference type="OrthoDB" id="8238310at2"/>
<reference evidence="2 3" key="1">
    <citation type="submission" date="2019-06" db="EMBL/GenBank/DDBJ databases">
        <title>Whole genome shotgun sequence of Nitrobacter winogradskyi NBRC 14297.</title>
        <authorList>
            <person name="Hosoyama A."/>
            <person name="Uohara A."/>
            <person name="Ohji S."/>
            <person name="Ichikawa N."/>
        </authorList>
    </citation>
    <scope>NUCLEOTIDE SEQUENCE [LARGE SCALE GENOMIC DNA]</scope>
    <source>
        <strain evidence="2 3">NBRC 14297</strain>
    </source>
</reference>
<proteinExistence type="predicted"/>
<gene>
    <name evidence="2" type="ORF">NWI01_34580</name>
</gene>
<evidence type="ECO:0000313" key="3">
    <source>
        <dbReference type="Proteomes" id="UP000318825"/>
    </source>
</evidence>
<feature type="signal peptide" evidence="1">
    <location>
        <begin position="1"/>
        <end position="27"/>
    </location>
</feature>
<dbReference type="AlphaFoldDB" id="A0A4Y3WJP3"/>
<sequence>MTSLRKTILALTAGTGALVLTSLTASAGIVCSENVCWHTPDQYSYPLDARIVIHDDSWPADPHVVFREHEGRGYWKGDEWVTW</sequence>
<evidence type="ECO:0008006" key="4">
    <source>
        <dbReference type="Google" id="ProtNLM"/>
    </source>
</evidence>